<accession>A0A7S1CVH2</accession>
<protein>
    <submittedName>
        <fullName evidence="2">Uncharacterized protein</fullName>
    </submittedName>
</protein>
<name>A0A7S1CVH2_9CHLO</name>
<feature type="compositionally biased region" description="Polar residues" evidence="1">
    <location>
        <begin position="14"/>
        <end position="27"/>
    </location>
</feature>
<feature type="compositionally biased region" description="Basic and acidic residues" evidence="1">
    <location>
        <begin position="105"/>
        <end position="114"/>
    </location>
</feature>
<sequence length="130" mass="14923">MEIYRDELSEHRQQSSTAGQAVNNTKFGENKENQEQRREGSDEVVVMNAAQQSPSRGRRNNRKDTDVVQRTVLEDVTHRYTGSGVQPATMTDDVIDGGHQQEPLALERRDEGSRPRRPRAPRSNFTRMMR</sequence>
<evidence type="ECO:0000313" key="2">
    <source>
        <dbReference type="EMBL" id="CAD8927790.1"/>
    </source>
</evidence>
<gene>
    <name evidence="2" type="ORF">POKL1161_LOCUS143</name>
</gene>
<dbReference type="AlphaFoldDB" id="A0A7S1CVH2"/>
<proteinExistence type="predicted"/>
<feature type="compositionally biased region" description="Basic and acidic residues" evidence="1">
    <location>
        <begin position="1"/>
        <end position="13"/>
    </location>
</feature>
<evidence type="ECO:0000256" key="1">
    <source>
        <dbReference type="SAM" id="MobiDB-lite"/>
    </source>
</evidence>
<reference evidence="2" key="1">
    <citation type="submission" date="2021-01" db="EMBL/GenBank/DDBJ databases">
        <authorList>
            <person name="Corre E."/>
            <person name="Pelletier E."/>
            <person name="Niang G."/>
            <person name="Scheremetjew M."/>
            <person name="Finn R."/>
            <person name="Kale V."/>
            <person name="Holt S."/>
            <person name="Cochrane G."/>
            <person name="Meng A."/>
            <person name="Brown T."/>
            <person name="Cohen L."/>
        </authorList>
    </citation>
    <scope>NUCLEOTIDE SEQUENCE</scope>
    <source>
        <strain evidence="2">CCMP2329</strain>
    </source>
</reference>
<dbReference type="EMBL" id="HBFV01000235">
    <property type="protein sequence ID" value="CAD8927790.1"/>
    <property type="molecule type" value="Transcribed_RNA"/>
</dbReference>
<feature type="region of interest" description="Disordered" evidence="1">
    <location>
        <begin position="78"/>
        <end position="130"/>
    </location>
</feature>
<feature type="compositionally biased region" description="Basic and acidic residues" evidence="1">
    <location>
        <begin position="28"/>
        <end position="41"/>
    </location>
</feature>
<feature type="region of interest" description="Disordered" evidence="1">
    <location>
        <begin position="1"/>
        <end position="44"/>
    </location>
</feature>
<organism evidence="2">
    <name type="scientific">Picochlorum oklahomense</name>
    <dbReference type="NCBI Taxonomy" id="249345"/>
    <lineage>
        <taxon>Eukaryota</taxon>
        <taxon>Viridiplantae</taxon>
        <taxon>Chlorophyta</taxon>
        <taxon>core chlorophytes</taxon>
        <taxon>Trebouxiophyceae</taxon>
        <taxon>Trebouxiophyceae incertae sedis</taxon>
        <taxon>Picochlorum</taxon>
    </lineage>
</organism>